<proteinExistence type="predicted"/>
<dbReference type="GO" id="GO:0004067">
    <property type="term" value="F:asparaginase activity"/>
    <property type="evidence" value="ECO:0007669"/>
    <property type="project" value="UniProtKB-UniRule"/>
</dbReference>
<dbReference type="Pfam" id="PF00710">
    <property type="entry name" value="Asparaginase"/>
    <property type="match status" value="1"/>
</dbReference>
<reference evidence="4" key="1">
    <citation type="submission" date="2020-06" db="EMBL/GenBank/DDBJ databases">
        <authorList>
            <consortium name="Plant Systems Biology data submission"/>
        </authorList>
    </citation>
    <scope>NUCLEOTIDE SEQUENCE</scope>
    <source>
        <strain evidence="4">D6</strain>
    </source>
</reference>
<dbReference type="InterPro" id="IPR037152">
    <property type="entry name" value="L-asparaginase_N_sf"/>
</dbReference>
<evidence type="ECO:0000259" key="3">
    <source>
        <dbReference type="Pfam" id="PF00710"/>
    </source>
</evidence>
<feature type="active site" description="O-isoaspartyl threonine intermediate" evidence="1">
    <location>
        <position position="19"/>
    </location>
</feature>
<evidence type="ECO:0000313" key="5">
    <source>
        <dbReference type="Proteomes" id="UP001153069"/>
    </source>
</evidence>
<dbReference type="InterPro" id="IPR027474">
    <property type="entry name" value="L-asparaginase_N"/>
</dbReference>
<dbReference type="PRINTS" id="PR00139">
    <property type="entry name" value="ASNGLNASE"/>
</dbReference>
<evidence type="ECO:0000256" key="1">
    <source>
        <dbReference type="PIRSR" id="PIRSR001220-1"/>
    </source>
</evidence>
<keyword evidence="5" id="KW-1185">Reference proteome</keyword>
<dbReference type="InterPro" id="IPR006034">
    <property type="entry name" value="Asparaginase/glutaminase-like"/>
</dbReference>
<dbReference type="Gene3D" id="3.40.50.1170">
    <property type="entry name" value="L-asparaginase, N-terminal domain"/>
    <property type="match status" value="1"/>
</dbReference>
<accession>A0A9N8EFW3</accession>
<gene>
    <name evidence="4" type="ORF">SEMRO_931_G221520.1</name>
</gene>
<dbReference type="EMBL" id="CAICTM010000929">
    <property type="protein sequence ID" value="CAB9518399.1"/>
    <property type="molecule type" value="Genomic_DNA"/>
</dbReference>
<name>A0A9N8EFW3_9STRA</name>
<dbReference type="AlphaFoldDB" id="A0A9N8EFW3"/>
<dbReference type="PANTHER" id="PTHR11707">
    <property type="entry name" value="L-ASPARAGINASE"/>
    <property type="match status" value="1"/>
</dbReference>
<dbReference type="PROSITE" id="PS51732">
    <property type="entry name" value="ASN_GLN_ASE_3"/>
    <property type="match status" value="1"/>
</dbReference>
<feature type="binding site" evidence="2">
    <location>
        <position position="63"/>
    </location>
    <ligand>
        <name>substrate</name>
    </ligand>
</feature>
<dbReference type="PIRSF" id="PIRSF500176">
    <property type="entry name" value="L_ASNase"/>
    <property type="match status" value="1"/>
</dbReference>
<dbReference type="Proteomes" id="UP001153069">
    <property type="component" value="Unassembled WGS sequence"/>
</dbReference>
<sequence length="175" mass="19078">MSISTDDNDKILFVQTGGTIDKDYPRSTGGYAFEFGEPATIRLLDRLQPSFAYTVATAFQKDSLEVTDQDREELATLIGKASESRVIVTHGTDTMIDTAKYLQLAKNERLLKHKTIVLTGAMRPERFSNSDAPLNLGAAIAAVQLAPAGSVLVTMHGVVRPAQEATRDMETGQFK</sequence>
<dbReference type="SUPFAM" id="SSF53774">
    <property type="entry name" value="Glutaminase/Asparaginase"/>
    <property type="match status" value="1"/>
</dbReference>
<dbReference type="PIRSF" id="PIRSF001220">
    <property type="entry name" value="L-ASNase_gatD"/>
    <property type="match status" value="1"/>
</dbReference>
<dbReference type="PANTHER" id="PTHR11707:SF28">
    <property type="entry name" value="60 KDA LYSOPHOSPHOLIPASE"/>
    <property type="match status" value="1"/>
</dbReference>
<feature type="binding site" evidence="2">
    <location>
        <begin position="92"/>
        <end position="93"/>
    </location>
    <ligand>
        <name>substrate</name>
    </ligand>
</feature>
<dbReference type="InterPro" id="IPR036152">
    <property type="entry name" value="Asp/glu_Ase-like_sf"/>
</dbReference>
<evidence type="ECO:0000313" key="4">
    <source>
        <dbReference type="EMBL" id="CAB9518399.1"/>
    </source>
</evidence>
<feature type="domain" description="L-asparaginase N-terminal" evidence="3">
    <location>
        <begin position="10"/>
        <end position="167"/>
    </location>
</feature>
<organism evidence="4 5">
    <name type="scientific">Seminavis robusta</name>
    <dbReference type="NCBI Taxonomy" id="568900"/>
    <lineage>
        <taxon>Eukaryota</taxon>
        <taxon>Sar</taxon>
        <taxon>Stramenopiles</taxon>
        <taxon>Ochrophyta</taxon>
        <taxon>Bacillariophyta</taxon>
        <taxon>Bacillariophyceae</taxon>
        <taxon>Bacillariophycidae</taxon>
        <taxon>Naviculales</taxon>
        <taxon>Naviculaceae</taxon>
        <taxon>Seminavis</taxon>
    </lineage>
</organism>
<evidence type="ECO:0000256" key="2">
    <source>
        <dbReference type="PIRSR" id="PIRSR001220-2"/>
    </source>
</evidence>
<comment type="caution">
    <text evidence="4">The sequence shown here is derived from an EMBL/GenBank/DDBJ whole genome shotgun (WGS) entry which is preliminary data.</text>
</comment>
<protein>
    <submittedName>
        <fullName evidence="4">Asparaginase</fullName>
    </submittedName>
</protein>
<dbReference type="OrthoDB" id="542841at2759"/>